<keyword evidence="2" id="KW-1185">Reference proteome</keyword>
<reference evidence="1 2" key="1">
    <citation type="submission" date="2023-09" db="EMBL/GenBank/DDBJ databases">
        <title>Whole genome shotgun sequencing (WGS) of Bosea sp. ZW T0_25, isolated from stored onions (Allium cepa).</title>
        <authorList>
            <person name="Stoll D.A."/>
            <person name="Huch M."/>
        </authorList>
    </citation>
    <scope>NUCLEOTIDE SEQUENCE [LARGE SCALE GENOMIC DNA]</scope>
    <source>
        <strain evidence="1 2">ZW T0_25</strain>
    </source>
</reference>
<gene>
    <name evidence="1" type="ORF">RKE40_06465</name>
</gene>
<dbReference type="EMBL" id="JAWDID010000006">
    <property type="protein sequence ID" value="MDU0339514.1"/>
    <property type="molecule type" value="Genomic_DNA"/>
</dbReference>
<proteinExistence type="predicted"/>
<comment type="caution">
    <text evidence="1">The sequence shown here is derived from an EMBL/GenBank/DDBJ whole genome shotgun (WGS) entry which is preliminary data.</text>
</comment>
<evidence type="ECO:0008006" key="3">
    <source>
        <dbReference type="Google" id="ProtNLM"/>
    </source>
</evidence>
<accession>A0ABU3S405</accession>
<sequence>MSGAAHIALPGALHDTLVAAADILAVAREPWWIIASAAIALHGGRVGDVADVDVLTSAADARRIARHLGLELRAPAPHPRFRSELYLAWGGAPLPVEFMAGFAVRSGDAWRAVVPATRQAVQIGGVELHVPKRGELRAIVESFGRPKDLLRAGLLPRD</sequence>
<evidence type="ECO:0000313" key="1">
    <source>
        <dbReference type="EMBL" id="MDU0339514.1"/>
    </source>
</evidence>
<dbReference type="Proteomes" id="UP001254257">
    <property type="component" value="Unassembled WGS sequence"/>
</dbReference>
<dbReference type="Gene3D" id="3.30.460.40">
    <property type="match status" value="1"/>
</dbReference>
<name>A0ABU3S405_9HYPH</name>
<organism evidence="1 2">
    <name type="scientific">Bosea rubneri</name>
    <dbReference type="NCBI Taxonomy" id="3075434"/>
    <lineage>
        <taxon>Bacteria</taxon>
        <taxon>Pseudomonadati</taxon>
        <taxon>Pseudomonadota</taxon>
        <taxon>Alphaproteobacteria</taxon>
        <taxon>Hyphomicrobiales</taxon>
        <taxon>Boseaceae</taxon>
        <taxon>Bosea</taxon>
    </lineage>
</organism>
<protein>
    <recommendedName>
        <fullName evidence="3">Nucleotidyltransferase family protein</fullName>
    </recommendedName>
</protein>
<dbReference type="SUPFAM" id="SSF81301">
    <property type="entry name" value="Nucleotidyltransferase"/>
    <property type="match status" value="1"/>
</dbReference>
<dbReference type="RefSeq" id="WP_316017414.1">
    <property type="nucleotide sequence ID" value="NZ_JAWDID010000006.1"/>
</dbReference>
<evidence type="ECO:0000313" key="2">
    <source>
        <dbReference type="Proteomes" id="UP001254257"/>
    </source>
</evidence>
<dbReference type="InterPro" id="IPR043519">
    <property type="entry name" value="NT_sf"/>
</dbReference>